<protein>
    <submittedName>
        <fullName evidence="1">Uncharacterized protein</fullName>
    </submittedName>
</protein>
<proteinExistence type="predicted"/>
<sequence length="30" mass="3497">MIFLKFMLDILLPSCYTIKAESSRRAYSAK</sequence>
<dbReference type="EMBL" id="BK032831">
    <property type="protein sequence ID" value="DAF62993.1"/>
    <property type="molecule type" value="Genomic_DNA"/>
</dbReference>
<accession>A0A8S5TID9</accession>
<reference evidence="1" key="1">
    <citation type="journal article" date="2021" name="Proc. Natl. Acad. Sci. U.S.A.">
        <title>A Catalog of Tens of Thousands of Viruses from Human Metagenomes Reveals Hidden Associations with Chronic Diseases.</title>
        <authorList>
            <person name="Tisza M.J."/>
            <person name="Buck C.B."/>
        </authorList>
    </citation>
    <scope>NUCLEOTIDE SEQUENCE</scope>
    <source>
        <strain evidence="1">CtDDY10</strain>
    </source>
</reference>
<organism evidence="1">
    <name type="scientific">Siphoviridae sp. ctDDY10</name>
    <dbReference type="NCBI Taxonomy" id="2827810"/>
    <lineage>
        <taxon>Viruses</taxon>
        <taxon>Duplodnaviria</taxon>
        <taxon>Heunggongvirae</taxon>
        <taxon>Uroviricota</taxon>
        <taxon>Caudoviricetes</taxon>
    </lineage>
</organism>
<evidence type="ECO:0000313" key="1">
    <source>
        <dbReference type="EMBL" id="DAF62993.1"/>
    </source>
</evidence>
<name>A0A8S5TID9_9CAUD</name>